<reference evidence="1 2" key="1">
    <citation type="submission" date="2020-08" db="EMBL/GenBank/DDBJ databases">
        <title>Paraeoetvoesia sp. YC-7-48 draft genome sequence.</title>
        <authorList>
            <person name="Yao L."/>
        </authorList>
    </citation>
    <scope>NUCLEOTIDE SEQUENCE [LARGE SCALE GENOMIC DNA]</scope>
    <source>
        <strain evidence="2">YC-7-48</strain>
    </source>
</reference>
<sequence length="121" mass="13362">MSTTRGPGQAWWEFHLNAIAREGIAVKAYARREGLDESSLYYWRRRLRAQIQGPQPLALEHSNGAPPPSARFVSVCVNTVRDATNSHSVLILGSGLRLELSSLPSPQWLAQVSLALTAQVR</sequence>
<protein>
    <recommendedName>
        <fullName evidence="3">Transposase</fullName>
    </recommendedName>
</protein>
<dbReference type="NCBIfam" id="NF047593">
    <property type="entry name" value="IS66_ISAeme5_TnpA"/>
    <property type="match status" value="1"/>
</dbReference>
<comment type="caution">
    <text evidence="1">The sequence shown here is derived from an EMBL/GenBank/DDBJ whole genome shotgun (WGS) entry which is preliminary data.</text>
</comment>
<dbReference type="RefSeq" id="WP_093971838.1">
    <property type="nucleotide sequence ID" value="NZ_JACJUU010000035.1"/>
</dbReference>
<organism evidence="1 2">
    <name type="scientific">Pusillimonas minor</name>
    <dbReference type="NCBI Taxonomy" id="2697024"/>
    <lineage>
        <taxon>Bacteria</taxon>
        <taxon>Pseudomonadati</taxon>
        <taxon>Pseudomonadota</taxon>
        <taxon>Betaproteobacteria</taxon>
        <taxon>Burkholderiales</taxon>
        <taxon>Alcaligenaceae</taxon>
        <taxon>Pusillimonas</taxon>
    </lineage>
</organism>
<evidence type="ECO:0008006" key="3">
    <source>
        <dbReference type="Google" id="ProtNLM"/>
    </source>
</evidence>
<gene>
    <name evidence="1" type="ORF">GTU67_15055</name>
</gene>
<keyword evidence="2" id="KW-1185">Reference proteome</keyword>
<evidence type="ECO:0000313" key="1">
    <source>
        <dbReference type="EMBL" id="MBC2771204.1"/>
    </source>
</evidence>
<accession>A0A842HTV9</accession>
<proteinExistence type="predicted"/>
<dbReference type="Proteomes" id="UP000545386">
    <property type="component" value="Unassembled WGS sequence"/>
</dbReference>
<dbReference type="EMBL" id="JACJUU010000035">
    <property type="protein sequence ID" value="MBC2771204.1"/>
    <property type="molecule type" value="Genomic_DNA"/>
</dbReference>
<evidence type="ECO:0000313" key="2">
    <source>
        <dbReference type="Proteomes" id="UP000545386"/>
    </source>
</evidence>
<name>A0A842HTV9_9BURK</name>
<dbReference type="AlphaFoldDB" id="A0A842HTV9"/>